<feature type="region of interest" description="Disordered" evidence="1">
    <location>
        <begin position="1"/>
        <end position="22"/>
    </location>
</feature>
<proteinExistence type="predicted"/>
<evidence type="ECO:0000313" key="2">
    <source>
        <dbReference type="EMBL" id="KAK9296700.1"/>
    </source>
</evidence>
<gene>
    <name evidence="2" type="ORF">QLX08_009372</name>
</gene>
<accession>A0AAW0ZG65</accession>
<evidence type="ECO:0000256" key="1">
    <source>
        <dbReference type="SAM" id="MobiDB-lite"/>
    </source>
</evidence>
<keyword evidence="3" id="KW-1185">Reference proteome</keyword>
<comment type="caution">
    <text evidence="2">The sequence shown here is derived from an EMBL/GenBank/DDBJ whole genome shotgun (WGS) entry which is preliminary data.</text>
</comment>
<evidence type="ECO:0000313" key="3">
    <source>
        <dbReference type="Proteomes" id="UP001432146"/>
    </source>
</evidence>
<reference evidence="2 3" key="1">
    <citation type="submission" date="2024-05" db="EMBL/GenBank/DDBJ databases">
        <title>The nuclear and mitochondrial genome assemblies of Tetragonisca angustula (Apidae: Meliponini), a tiny yet remarkable pollinator in the Neotropics.</title>
        <authorList>
            <person name="Ferrari R."/>
            <person name="Ricardo P.C."/>
            <person name="Dias F.C."/>
            <person name="Araujo N.S."/>
            <person name="Soares D.O."/>
            <person name="Zhou Q.-S."/>
            <person name="Zhu C.-D."/>
            <person name="Coutinho L."/>
            <person name="Airas M.C."/>
            <person name="Batista T.M."/>
        </authorList>
    </citation>
    <scope>NUCLEOTIDE SEQUENCE [LARGE SCALE GENOMIC DNA]</scope>
    <source>
        <strain evidence="2">ASF017062</strain>
        <tissue evidence="2">Abdomen</tissue>
    </source>
</reference>
<protein>
    <submittedName>
        <fullName evidence="2">Uncharacterized protein</fullName>
    </submittedName>
</protein>
<sequence>MRAAYPRGPDDDLQPPAATNSQPRIVLDASSSPMLSSPLPSRSYAERPSSFVAFRWQDRRVTKSKLADRLGVTQEFSYGTEYGLTIAVWKMVRVEHVCF</sequence>
<name>A0AAW0ZG65_9HYME</name>
<dbReference type="EMBL" id="JAWNGG020000206">
    <property type="protein sequence ID" value="KAK9296700.1"/>
    <property type="molecule type" value="Genomic_DNA"/>
</dbReference>
<organism evidence="2 3">
    <name type="scientific">Tetragonisca angustula</name>
    <dbReference type="NCBI Taxonomy" id="166442"/>
    <lineage>
        <taxon>Eukaryota</taxon>
        <taxon>Metazoa</taxon>
        <taxon>Ecdysozoa</taxon>
        <taxon>Arthropoda</taxon>
        <taxon>Hexapoda</taxon>
        <taxon>Insecta</taxon>
        <taxon>Pterygota</taxon>
        <taxon>Neoptera</taxon>
        <taxon>Endopterygota</taxon>
        <taxon>Hymenoptera</taxon>
        <taxon>Apocrita</taxon>
        <taxon>Aculeata</taxon>
        <taxon>Apoidea</taxon>
        <taxon>Anthophila</taxon>
        <taxon>Apidae</taxon>
        <taxon>Tetragonisca</taxon>
    </lineage>
</organism>
<dbReference type="Proteomes" id="UP001432146">
    <property type="component" value="Unassembled WGS sequence"/>
</dbReference>
<dbReference type="AlphaFoldDB" id="A0AAW0ZG65"/>